<keyword evidence="4" id="KW-0812">Transmembrane</keyword>
<protein>
    <submittedName>
        <fullName evidence="10">Uncharacterized protein</fullName>
    </submittedName>
</protein>
<evidence type="ECO:0000313" key="11">
    <source>
        <dbReference type="Proteomes" id="UP000326396"/>
    </source>
</evidence>
<dbReference type="Proteomes" id="UP000326396">
    <property type="component" value="Linkage Group LG18"/>
</dbReference>
<accession>A0A5N6NKF2</accession>
<evidence type="ECO:0000256" key="1">
    <source>
        <dbReference type="ARBA" id="ARBA00004162"/>
    </source>
</evidence>
<sequence>MEDQKECDMKGNHILPLYFDKFPPSPLKVQEKEFEEQYLMMNHERIRINDELDQWKQIEWKMLEIKNLQRWNQDQVDLHSPADFVPRTTGYLRLTGMDAQTLVTPDRKRCQKRMIKKGRMDVEYLQQVQTEHLFLKKPSGKTSSDIQELNDMIESMVQRIQHGNKKRVDEIKLYQQISNFKETKEIFIAREPNPQRQQWYTRELTSKRDRDLKRSLQTRIHIRLDDIENIKRRLIGRKTRVRRLKAELEHVRKNIS</sequence>
<name>A0A5N6NKF2_9ASTR</name>
<evidence type="ECO:0000256" key="5">
    <source>
        <dbReference type="ARBA" id="ARBA00022824"/>
    </source>
</evidence>
<keyword evidence="7" id="KW-0175">Coiled coil</keyword>
<gene>
    <name evidence="10" type="ORF">E3N88_18442</name>
</gene>
<comment type="subcellular location">
    <subcellularLocation>
        <location evidence="1">Cell membrane</location>
        <topology evidence="1">Single-pass membrane protein</topology>
    </subcellularLocation>
    <subcellularLocation>
        <location evidence="2">Endoplasmic reticulum membrane</location>
        <topology evidence="2">Single-pass membrane protein</topology>
    </subcellularLocation>
</comment>
<evidence type="ECO:0000313" key="10">
    <source>
        <dbReference type="EMBL" id="KAD4981771.1"/>
    </source>
</evidence>
<organism evidence="10 11">
    <name type="scientific">Mikania micrantha</name>
    <name type="common">bitter vine</name>
    <dbReference type="NCBI Taxonomy" id="192012"/>
    <lineage>
        <taxon>Eukaryota</taxon>
        <taxon>Viridiplantae</taxon>
        <taxon>Streptophyta</taxon>
        <taxon>Embryophyta</taxon>
        <taxon>Tracheophyta</taxon>
        <taxon>Spermatophyta</taxon>
        <taxon>Magnoliopsida</taxon>
        <taxon>eudicotyledons</taxon>
        <taxon>Gunneridae</taxon>
        <taxon>Pentapetalae</taxon>
        <taxon>asterids</taxon>
        <taxon>campanulids</taxon>
        <taxon>Asterales</taxon>
        <taxon>Asteraceae</taxon>
        <taxon>Asteroideae</taxon>
        <taxon>Heliantheae alliance</taxon>
        <taxon>Eupatorieae</taxon>
        <taxon>Mikania</taxon>
    </lineage>
</organism>
<dbReference type="GO" id="GO:0005886">
    <property type="term" value="C:plasma membrane"/>
    <property type="evidence" value="ECO:0007669"/>
    <property type="project" value="UniProtKB-SubCell"/>
</dbReference>
<keyword evidence="8" id="KW-0472">Membrane</keyword>
<proteinExistence type="inferred from homology"/>
<dbReference type="AlphaFoldDB" id="A0A5N6NKF2"/>
<evidence type="ECO:0000256" key="8">
    <source>
        <dbReference type="ARBA" id="ARBA00023136"/>
    </source>
</evidence>
<dbReference type="InterPro" id="IPR055282">
    <property type="entry name" value="PPI1-4"/>
</dbReference>
<evidence type="ECO:0000256" key="6">
    <source>
        <dbReference type="ARBA" id="ARBA00022989"/>
    </source>
</evidence>
<dbReference type="PANTHER" id="PTHR32219">
    <property type="entry name" value="RNA-BINDING PROTEIN YLMH-RELATED"/>
    <property type="match status" value="1"/>
</dbReference>
<comment type="similarity">
    <text evidence="9">Belongs to the plant Proton pump-interactor protein family.</text>
</comment>
<keyword evidence="3" id="KW-1003">Cell membrane</keyword>
<keyword evidence="6" id="KW-1133">Transmembrane helix</keyword>
<evidence type="ECO:0000256" key="3">
    <source>
        <dbReference type="ARBA" id="ARBA00022475"/>
    </source>
</evidence>
<dbReference type="GO" id="GO:0005789">
    <property type="term" value="C:endoplasmic reticulum membrane"/>
    <property type="evidence" value="ECO:0007669"/>
    <property type="project" value="UniProtKB-SubCell"/>
</dbReference>
<keyword evidence="11" id="KW-1185">Reference proteome</keyword>
<evidence type="ECO:0000256" key="2">
    <source>
        <dbReference type="ARBA" id="ARBA00004389"/>
    </source>
</evidence>
<evidence type="ECO:0000256" key="7">
    <source>
        <dbReference type="ARBA" id="ARBA00023054"/>
    </source>
</evidence>
<comment type="caution">
    <text evidence="10">The sequence shown here is derived from an EMBL/GenBank/DDBJ whole genome shotgun (WGS) entry which is preliminary data.</text>
</comment>
<dbReference type="EMBL" id="SZYD01000010">
    <property type="protein sequence ID" value="KAD4981771.1"/>
    <property type="molecule type" value="Genomic_DNA"/>
</dbReference>
<reference evidence="10 11" key="1">
    <citation type="submission" date="2019-05" db="EMBL/GenBank/DDBJ databases">
        <title>Mikania micrantha, genome provides insights into the molecular mechanism of rapid growth.</title>
        <authorList>
            <person name="Liu B."/>
        </authorList>
    </citation>
    <scope>NUCLEOTIDE SEQUENCE [LARGE SCALE GENOMIC DNA]</scope>
    <source>
        <strain evidence="10">NLD-2019</strain>
        <tissue evidence="10">Leaf</tissue>
    </source>
</reference>
<dbReference type="PANTHER" id="PTHR32219:SF24">
    <property type="entry name" value="PROTON PUMP-INTERACTOR"/>
    <property type="match status" value="1"/>
</dbReference>
<dbReference type="OrthoDB" id="1735364at2759"/>
<evidence type="ECO:0000256" key="9">
    <source>
        <dbReference type="ARBA" id="ARBA00038080"/>
    </source>
</evidence>
<keyword evidence="5" id="KW-0256">Endoplasmic reticulum</keyword>
<evidence type="ECO:0000256" key="4">
    <source>
        <dbReference type="ARBA" id="ARBA00022692"/>
    </source>
</evidence>